<organism evidence="1 2">
    <name type="scientific">Pelatocladus maniniholoensis HA4357-MV3</name>
    <dbReference type="NCBI Taxonomy" id="1117104"/>
    <lineage>
        <taxon>Bacteria</taxon>
        <taxon>Bacillati</taxon>
        <taxon>Cyanobacteriota</taxon>
        <taxon>Cyanophyceae</taxon>
        <taxon>Nostocales</taxon>
        <taxon>Nostocaceae</taxon>
        <taxon>Pelatocladus</taxon>
    </lineage>
</organism>
<comment type="caution">
    <text evidence="1">The sequence shown here is derived from an EMBL/GenBank/DDBJ whole genome shotgun (WGS) entry which is preliminary data.</text>
</comment>
<name>A0A9E3LV41_9NOST</name>
<dbReference type="Proteomes" id="UP000813215">
    <property type="component" value="Unassembled WGS sequence"/>
</dbReference>
<dbReference type="EMBL" id="JAHHHW010000132">
    <property type="protein sequence ID" value="MBW4434487.1"/>
    <property type="molecule type" value="Genomic_DNA"/>
</dbReference>
<reference evidence="1" key="2">
    <citation type="journal article" date="2022" name="Microbiol. Resour. Announc.">
        <title>Metagenome Sequencing to Explore Phylogenomics of Terrestrial Cyanobacteria.</title>
        <authorList>
            <person name="Ward R.D."/>
            <person name="Stajich J.E."/>
            <person name="Johansen J.R."/>
            <person name="Huntemann M."/>
            <person name="Clum A."/>
            <person name="Foster B."/>
            <person name="Foster B."/>
            <person name="Roux S."/>
            <person name="Palaniappan K."/>
            <person name="Varghese N."/>
            <person name="Mukherjee S."/>
            <person name="Reddy T.B.K."/>
            <person name="Daum C."/>
            <person name="Copeland A."/>
            <person name="Chen I.A."/>
            <person name="Ivanova N.N."/>
            <person name="Kyrpides N.C."/>
            <person name="Shapiro N."/>
            <person name="Eloe-Fadrosh E.A."/>
            <person name="Pietrasiak N."/>
        </authorList>
    </citation>
    <scope>NUCLEOTIDE SEQUENCE</scope>
    <source>
        <strain evidence="1">HA4357-MV3</strain>
    </source>
</reference>
<accession>A0A9E3LV41</accession>
<protein>
    <submittedName>
        <fullName evidence="1">Transposase</fullName>
    </submittedName>
</protein>
<sequence length="119" mass="13902">MAAGFFLKAPPLQLISKMRYDSALYIPYENPDPSRKCRRKYGDKIDYLFIPDKFLKKTETVDNIRTDFYQAQLLHKEFSQALNVVIIVRTNIATSHRTHAVLFSTDLNLSYVHVVVRQH</sequence>
<proteinExistence type="predicted"/>
<reference evidence="1" key="1">
    <citation type="submission" date="2021-05" db="EMBL/GenBank/DDBJ databases">
        <authorList>
            <person name="Pietrasiak N."/>
            <person name="Ward R."/>
            <person name="Stajich J.E."/>
            <person name="Kurbessoian T."/>
        </authorList>
    </citation>
    <scope>NUCLEOTIDE SEQUENCE</scope>
    <source>
        <strain evidence="1">HA4357-MV3</strain>
    </source>
</reference>
<dbReference type="AlphaFoldDB" id="A0A9E3LV41"/>
<evidence type="ECO:0000313" key="2">
    <source>
        <dbReference type="Proteomes" id="UP000813215"/>
    </source>
</evidence>
<evidence type="ECO:0000313" key="1">
    <source>
        <dbReference type="EMBL" id="MBW4434487.1"/>
    </source>
</evidence>
<gene>
    <name evidence="1" type="ORF">KME28_22915</name>
</gene>